<dbReference type="SUPFAM" id="SSF48557">
    <property type="entry name" value="L-aspartase-like"/>
    <property type="match status" value="1"/>
</dbReference>
<dbReference type="GO" id="GO:0006531">
    <property type="term" value="P:aspartate metabolic process"/>
    <property type="evidence" value="ECO:0007669"/>
    <property type="project" value="TreeGrafter"/>
</dbReference>
<sequence length="91" mass="10321">MMQTKAVRMERDFLGEKEIPADAYYGIQTMRAVENFPITGYRLHRELIQAMATVKKAAALANMETGQLDRRIGEAIVKAAKEIIGGRWHDQ</sequence>
<dbReference type="GO" id="GO:0008797">
    <property type="term" value="F:aspartate ammonia-lyase activity"/>
    <property type="evidence" value="ECO:0007669"/>
    <property type="project" value="TreeGrafter"/>
</dbReference>
<dbReference type="PANTHER" id="PTHR42696">
    <property type="entry name" value="ASPARTATE AMMONIA-LYASE"/>
    <property type="match status" value="1"/>
</dbReference>
<dbReference type="InterPro" id="IPR024083">
    <property type="entry name" value="Fumarase/histidase_N"/>
</dbReference>
<proteinExistence type="predicted"/>
<dbReference type="AlphaFoldDB" id="A0A160F3P0"/>
<dbReference type="GO" id="GO:0005829">
    <property type="term" value="C:cytosol"/>
    <property type="evidence" value="ECO:0007669"/>
    <property type="project" value="TreeGrafter"/>
</dbReference>
<dbReference type="PATRIC" id="fig|294699.3.peg.1219"/>
<name>A0A160F3P0_9BACL</name>
<dbReference type="InterPro" id="IPR022761">
    <property type="entry name" value="Fumarate_lyase_N"/>
</dbReference>
<organism evidence="3 4">
    <name type="scientific">Anoxybacteroides amylolyticum</name>
    <dbReference type="NCBI Taxonomy" id="294699"/>
    <lineage>
        <taxon>Bacteria</taxon>
        <taxon>Bacillati</taxon>
        <taxon>Bacillota</taxon>
        <taxon>Bacilli</taxon>
        <taxon>Bacillales</taxon>
        <taxon>Anoxybacillaceae</taxon>
        <taxon>Anoxybacteroides</taxon>
    </lineage>
</organism>
<gene>
    <name evidence="3" type="ORF">GFC30_1214</name>
</gene>
<protein>
    <submittedName>
        <fullName evidence="3">Lyase family protein</fullName>
    </submittedName>
</protein>
<evidence type="ECO:0000313" key="3">
    <source>
        <dbReference type="EMBL" id="ANB60325.1"/>
    </source>
</evidence>
<dbReference type="Gene3D" id="1.10.275.10">
    <property type="entry name" value="Fumarase/aspartase (N-terminal domain)"/>
    <property type="match status" value="1"/>
</dbReference>
<evidence type="ECO:0000259" key="2">
    <source>
        <dbReference type="Pfam" id="PF00206"/>
    </source>
</evidence>
<evidence type="ECO:0000256" key="1">
    <source>
        <dbReference type="ARBA" id="ARBA00023239"/>
    </source>
</evidence>
<dbReference type="EMBL" id="CP015438">
    <property type="protein sequence ID" value="ANB60325.1"/>
    <property type="molecule type" value="Genomic_DNA"/>
</dbReference>
<dbReference type="Proteomes" id="UP000076865">
    <property type="component" value="Chromosome"/>
</dbReference>
<dbReference type="KEGG" id="aamy:GFC30_1214"/>
<evidence type="ECO:0000313" key="4">
    <source>
        <dbReference type="Proteomes" id="UP000076865"/>
    </source>
</evidence>
<feature type="domain" description="Fumarate lyase N-terminal" evidence="2">
    <location>
        <begin position="15"/>
        <end position="91"/>
    </location>
</feature>
<accession>A0A160F3P0</accession>
<dbReference type="InterPro" id="IPR051546">
    <property type="entry name" value="Aspartate_Ammonia-Lyase"/>
</dbReference>
<dbReference type="PANTHER" id="PTHR42696:SF2">
    <property type="entry name" value="ASPARTATE AMMONIA-LYASE"/>
    <property type="match status" value="1"/>
</dbReference>
<keyword evidence="1 3" id="KW-0456">Lyase</keyword>
<dbReference type="InterPro" id="IPR008948">
    <property type="entry name" value="L-Aspartase-like"/>
</dbReference>
<keyword evidence="4" id="KW-1185">Reference proteome</keyword>
<dbReference type="Pfam" id="PF00206">
    <property type="entry name" value="Lyase_1"/>
    <property type="match status" value="1"/>
</dbReference>
<reference evidence="3 4" key="1">
    <citation type="journal article" date="2006" name="Syst. Appl. Microbiol.">
        <title>Anoxybacillus amylolyticus sp. nov., a thermophilic amylase producing bacterium isolated from Mount Rittmann (Antarctica).</title>
        <authorList>
            <person name="Poli A."/>
            <person name="Esposito E."/>
            <person name="Lama L."/>
            <person name="Orlando P."/>
            <person name="Nicolaus G."/>
            <person name="de Appolonia F."/>
            <person name="Gambacorta A."/>
            <person name="Nicolaus B."/>
        </authorList>
    </citation>
    <scope>NUCLEOTIDE SEQUENCE [LARGE SCALE GENOMIC DNA]</scope>
    <source>
        <strain evidence="3 4">DSM 15939</strain>
    </source>
</reference>